<dbReference type="AlphaFoldDB" id="Q4TAI7"/>
<gene>
    <name evidence="3" type="ORF">GSTENG00004179001</name>
</gene>
<dbReference type="InterPro" id="IPR018503">
    <property type="entry name" value="Tetraspanin_CS"/>
</dbReference>
<comment type="caution">
    <text evidence="3">The sequence shown here is derived from an EMBL/GenBank/DDBJ whole genome shotgun (WGS) entry which is preliminary data.</text>
</comment>
<name>Q4TAI7_TETNG</name>
<reference evidence="3" key="2">
    <citation type="submission" date="2004-02" db="EMBL/GenBank/DDBJ databases">
        <authorList>
            <consortium name="Genoscope"/>
            <consortium name="Whitehead Institute Centre for Genome Research"/>
        </authorList>
    </citation>
    <scope>NUCLEOTIDE SEQUENCE</scope>
</reference>
<feature type="transmembrane region" description="Helical" evidence="2">
    <location>
        <begin position="78"/>
        <end position="100"/>
    </location>
</feature>
<evidence type="ECO:0000256" key="1">
    <source>
        <dbReference type="ARBA" id="ARBA00006840"/>
    </source>
</evidence>
<dbReference type="PROSITE" id="PS00421">
    <property type="entry name" value="TM4_1"/>
    <property type="match status" value="1"/>
</dbReference>
<keyword evidence="2" id="KW-1133">Transmembrane helix</keyword>
<protein>
    <submittedName>
        <fullName evidence="3">(spotted green pufferfish) hypothetical protein</fullName>
    </submittedName>
</protein>
<keyword evidence="2" id="KW-0812">Transmembrane</keyword>
<keyword evidence="2" id="KW-0472">Membrane</keyword>
<feature type="transmembrane region" description="Helical" evidence="2">
    <location>
        <begin position="9"/>
        <end position="27"/>
    </location>
</feature>
<dbReference type="OrthoDB" id="6361633at2759"/>
<evidence type="ECO:0000313" key="3">
    <source>
        <dbReference type="EMBL" id="CAF90095.1"/>
    </source>
</evidence>
<evidence type="ECO:0000256" key="2">
    <source>
        <dbReference type="SAM" id="Phobius"/>
    </source>
</evidence>
<sequence length="200" mass="20858">MKTEVSIQLLKFCFQVFNCILLVSGTWDTGEDPGSDVDLRLSPVPLQVLGVSVLSCSLWILFSPGNLLNVLPSDEVGVVGLGLLLIGGSVLLVSLVGCIGAHGEKVLLLMVVSSVRALAATLTCGQLRDRAASSSPVPGSAHRAGPGSAVCGAVAGHPQRPGEPGRRRPAEKNVLAVFSESHSSCPLVRLDAAWMGRWTI</sequence>
<proteinExistence type="inferred from homology"/>
<accession>Q4TAI7</accession>
<reference evidence="3" key="1">
    <citation type="journal article" date="2004" name="Nature">
        <title>Genome duplication in the teleost fish Tetraodon nigroviridis reveals the early vertebrate proto-karyotype.</title>
        <authorList>
            <person name="Jaillon O."/>
            <person name="Aury J.-M."/>
            <person name="Brunet F."/>
            <person name="Petit J.-L."/>
            <person name="Stange-Thomann N."/>
            <person name="Mauceli E."/>
            <person name="Bouneau L."/>
            <person name="Fischer C."/>
            <person name="Ozouf-Costaz C."/>
            <person name="Bernot A."/>
            <person name="Nicaud S."/>
            <person name="Jaffe D."/>
            <person name="Fisher S."/>
            <person name="Lutfalla G."/>
            <person name="Dossat C."/>
            <person name="Segurens B."/>
            <person name="Dasilva C."/>
            <person name="Salanoubat M."/>
            <person name="Levy M."/>
            <person name="Boudet N."/>
            <person name="Castellano S."/>
            <person name="Anthouard V."/>
            <person name="Jubin C."/>
            <person name="Castelli V."/>
            <person name="Katinka M."/>
            <person name="Vacherie B."/>
            <person name="Biemont C."/>
            <person name="Skalli Z."/>
            <person name="Cattolico L."/>
            <person name="Poulain J."/>
            <person name="De Berardinis V."/>
            <person name="Cruaud C."/>
            <person name="Duprat S."/>
            <person name="Brottier P."/>
            <person name="Coutanceau J.-P."/>
            <person name="Gouzy J."/>
            <person name="Parra G."/>
            <person name="Lardier G."/>
            <person name="Chapple C."/>
            <person name="McKernan K.J."/>
            <person name="McEwan P."/>
            <person name="Bosak S."/>
            <person name="Kellis M."/>
            <person name="Volff J.-N."/>
            <person name="Guigo R."/>
            <person name="Zody M.C."/>
            <person name="Mesirov J."/>
            <person name="Lindblad-Toh K."/>
            <person name="Birren B."/>
            <person name="Nusbaum C."/>
            <person name="Kahn D."/>
            <person name="Robinson-Rechavi M."/>
            <person name="Laudet V."/>
            <person name="Schachter V."/>
            <person name="Quetier F."/>
            <person name="Saurin W."/>
            <person name="Scarpelli C."/>
            <person name="Wincker P."/>
            <person name="Lander E.S."/>
            <person name="Weissenbach J."/>
            <person name="Roest Crollius H."/>
        </authorList>
    </citation>
    <scope>NUCLEOTIDE SEQUENCE [LARGE SCALE GENOMIC DNA]</scope>
</reference>
<organism evidence="3">
    <name type="scientific">Tetraodon nigroviridis</name>
    <name type="common">Spotted green pufferfish</name>
    <name type="synonym">Chelonodon nigroviridis</name>
    <dbReference type="NCBI Taxonomy" id="99883"/>
    <lineage>
        <taxon>Eukaryota</taxon>
        <taxon>Metazoa</taxon>
        <taxon>Chordata</taxon>
        <taxon>Craniata</taxon>
        <taxon>Vertebrata</taxon>
        <taxon>Euteleostomi</taxon>
        <taxon>Actinopterygii</taxon>
        <taxon>Neopterygii</taxon>
        <taxon>Teleostei</taxon>
        <taxon>Neoteleostei</taxon>
        <taxon>Acanthomorphata</taxon>
        <taxon>Eupercaria</taxon>
        <taxon>Tetraodontiformes</taxon>
        <taxon>Tetradontoidea</taxon>
        <taxon>Tetraodontidae</taxon>
        <taxon>Tetraodon</taxon>
    </lineage>
</organism>
<dbReference type="GO" id="GO:0016020">
    <property type="term" value="C:membrane"/>
    <property type="evidence" value="ECO:0007669"/>
    <property type="project" value="InterPro"/>
</dbReference>
<comment type="similarity">
    <text evidence="1">Belongs to the tetraspanin (TM4SF) family.</text>
</comment>
<dbReference type="KEGG" id="tng:GSTEN00004179G001"/>
<feature type="transmembrane region" description="Helical" evidence="2">
    <location>
        <begin position="47"/>
        <end position="71"/>
    </location>
</feature>
<dbReference type="EMBL" id="CAAE01007304">
    <property type="protein sequence ID" value="CAF90095.1"/>
    <property type="molecule type" value="Genomic_DNA"/>
</dbReference>